<evidence type="ECO:0000256" key="1">
    <source>
        <dbReference type="SAM" id="MobiDB-lite"/>
    </source>
</evidence>
<accession>A0A6A4SE84</accession>
<gene>
    <name evidence="2" type="ORF">F2P81_017566</name>
</gene>
<evidence type="ECO:0000313" key="3">
    <source>
        <dbReference type="Proteomes" id="UP000438429"/>
    </source>
</evidence>
<name>A0A6A4SE84_SCOMX</name>
<dbReference type="AlphaFoldDB" id="A0A6A4SE84"/>
<feature type="compositionally biased region" description="Basic and acidic residues" evidence="1">
    <location>
        <begin position="17"/>
        <end position="33"/>
    </location>
</feature>
<protein>
    <submittedName>
        <fullName evidence="2">Uncharacterized protein</fullName>
    </submittedName>
</protein>
<comment type="caution">
    <text evidence="2">The sequence shown here is derived from an EMBL/GenBank/DDBJ whole genome shotgun (WGS) entry which is preliminary data.</text>
</comment>
<reference evidence="2 3" key="1">
    <citation type="submission" date="2019-06" db="EMBL/GenBank/DDBJ databases">
        <title>Draft genomes of female and male turbot (Scophthalmus maximus).</title>
        <authorList>
            <person name="Xu H."/>
            <person name="Xu X.-W."/>
            <person name="Shao C."/>
            <person name="Chen S."/>
        </authorList>
    </citation>
    <scope>NUCLEOTIDE SEQUENCE [LARGE SCALE GENOMIC DNA]</scope>
    <source>
        <strain evidence="2">Ysfricsl-2016a</strain>
        <tissue evidence="2">Blood</tissue>
    </source>
</reference>
<dbReference type="EMBL" id="VEVO01000015">
    <property type="protein sequence ID" value="KAF0030835.1"/>
    <property type="molecule type" value="Genomic_DNA"/>
</dbReference>
<proteinExistence type="predicted"/>
<sequence length="112" mass="12246">MKGMALQQNALSSSLSEHVDTHETGKKEKENVELPKSTSAVVTFHFTALQRVNLGDASSNIPPKVIVPLTKRCDLFIIQLTNPVMPLYRSVCAAETRQGSAGRNHLAFDLAQ</sequence>
<organism evidence="2 3">
    <name type="scientific">Scophthalmus maximus</name>
    <name type="common">Turbot</name>
    <name type="synonym">Psetta maxima</name>
    <dbReference type="NCBI Taxonomy" id="52904"/>
    <lineage>
        <taxon>Eukaryota</taxon>
        <taxon>Metazoa</taxon>
        <taxon>Chordata</taxon>
        <taxon>Craniata</taxon>
        <taxon>Vertebrata</taxon>
        <taxon>Euteleostomi</taxon>
        <taxon>Actinopterygii</taxon>
        <taxon>Neopterygii</taxon>
        <taxon>Teleostei</taxon>
        <taxon>Neoteleostei</taxon>
        <taxon>Acanthomorphata</taxon>
        <taxon>Carangaria</taxon>
        <taxon>Pleuronectiformes</taxon>
        <taxon>Pleuronectoidei</taxon>
        <taxon>Scophthalmidae</taxon>
        <taxon>Scophthalmus</taxon>
    </lineage>
</organism>
<feature type="compositionally biased region" description="Polar residues" evidence="1">
    <location>
        <begin position="1"/>
        <end position="10"/>
    </location>
</feature>
<feature type="region of interest" description="Disordered" evidence="1">
    <location>
        <begin position="1"/>
        <end position="34"/>
    </location>
</feature>
<evidence type="ECO:0000313" key="2">
    <source>
        <dbReference type="EMBL" id="KAF0030835.1"/>
    </source>
</evidence>
<dbReference type="Proteomes" id="UP000438429">
    <property type="component" value="Unassembled WGS sequence"/>
</dbReference>